<name>A0A0K2UEH3_LEPSM</name>
<dbReference type="OrthoDB" id="10673022at2759"/>
<evidence type="ECO:0000313" key="2">
    <source>
        <dbReference type="EMBL" id="CDW36081.1"/>
    </source>
</evidence>
<feature type="region of interest" description="Disordered" evidence="1">
    <location>
        <begin position="65"/>
        <end position="98"/>
    </location>
</feature>
<dbReference type="AlphaFoldDB" id="A0A0K2UEH3"/>
<protein>
    <submittedName>
        <fullName evidence="2">Uncharacterized protein</fullName>
    </submittedName>
</protein>
<sequence>MTKTITTRTIEKRFYTPHSFGQHSLNSRIHSQPLFNNSTPKNLHQQQPLPSTASFHRRQYNNHVRGDLHSSRDVSPVASSARSSSLKGSQSHLVNTEGYAGGGASSPCYSLSPASTLTTRSGSLGKPHKVVSFKDTTETYDNYNNEEAYSSNKSLDSLPELLEPLPKGISMDKYFDNLISMITDAAEDLKV</sequence>
<feature type="compositionally biased region" description="Low complexity" evidence="1">
    <location>
        <begin position="73"/>
        <end position="91"/>
    </location>
</feature>
<proteinExistence type="predicted"/>
<feature type="region of interest" description="Disordered" evidence="1">
    <location>
        <begin position="30"/>
        <end position="51"/>
    </location>
</feature>
<accession>A0A0K2UEH3</accession>
<evidence type="ECO:0000256" key="1">
    <source>
        <dbReference type="SAM" id="MobiDB-lite"/>
    </source>
</evidence>
<organism evidence="2">
    <name type="scientific">Lepeophtheirus salmonis</name>
    <name type="common">Salmon louse</name>
    <name type="synonym">Caligus salmonis</name>
    <dbReference type="NCBI Taxonomy" id="72036"/>
    <lineage>
        <taxon>Eukaryota</taxon>
        <taxon>Metazoa</taxon>
        <taxon>Ecdysozoa</taxon>
        <taxon>Arthropoda</taxon>
        <taxon>Crustacea</taxon>
        <taxon>Multicrustacea</taxon>
        <taxon>Hexanauplia</taxon>
        <taxon>Copepoda</taxon>
        <taxon>Siphonostomatoida</taxon>
        <taxon>Caligidae</taxon>
        <taxon>Lepeophtheirus</taxon>
    </lineage>
</organism>
<reference evidence="2" key="1">
    <citation type="submission" date="2014-05" db="EMBL/GenBank/DDBJ databases">
        <authorList>
            <person name="Chronopoulou M."/>
        </authorList>
    </citation>
    <scope>NUCLEOTIDE SEQUENCE</scope>
    <source>
        <tissue evidence="2">Whole organism</tissue>
    </source>
</reference>
<dbReference type="EMBL" id="HACA01018720">
    <property type="protein sequence ID" value="CDW36081.1"/>
    <property type="molecule type" value="Transcribed_RNA"/>
</dbReference>